<evidence type="ECO:0000259" key="8">
    <source>
        <dbReference type="PROSITE" id="PS52029"/>
    </source>
</evidence>
<keyword evidence="7" id="KW-0472">Membrane</keyword>
<dbReference type="Proteomes" id="UP001179647">
    <property type="component" value="Chromosome"/>
</dbReference>
<dbReference type="EMBL" id="CP110232">
    <property type="protein sequence ID" value="WEG73271.1"/>
    <property type="molecule type" value="Genomic_DNA"/>
</dbReference>
<comment type="pathway">
    <text evidence="1 6">Cell wall biogenesis; peptidoglycan biosynthesis.</text>
</comment>
<dbReference type="Gene3D" id="3.10.20.800">
    <property type="match status" value="1"/>
</dbReference>
<gene>
    <name evidence="9" type="ORF">OL234_10105</name>
</gene>
<feature type="transmembrane region" description="Helical" evidence="7">
    <location>
        <begin position="6"/>
        <end position="24"/>
    </location>
</feature>
<dbReference type="Gene3D" id="2.40.440.10">
    <property type="entry name" value="L,D-transpeptidase catalytic domain-like"/>
    <property type="match status" value="1"/>
</dbReference>
<dbReference type="GO" id="GO:0008360">
    <property type="term" value="P:regulation of cell shape"/>
    <property type="evidence" value="ECO:0007669"/>
    <property type="project" value="UniProtKB-UniRule"/>
</dbReference>
<evidence type="ECO:0000256" key="6">
    <source>
        <dbReference type="PROSITE-ProRule" id="PRU01373"/>
    </source>
</evidence>
<dbReference type="PANTHER" id="PTHR30582">
    <property type="entry name" value="L,D-TRANSPEPTIDASE"/>
    <property type="match status" value="1"/>
</dbReference>
<dbReference type="PROSITE" id="PS52029">
    <property type="entry name" value="LD_TPASE"/>
    <property type="match status" value="1"/>
</dbReference>
<dbReference type="PANTHER" id="PTHR30582:SF33">
    <property type="entry name" value="EXPORTED PROTEIN"/>
    <property type="match status" value="1"/>
</dbReference>
<reference evidence="9" key="1">
    <citation type="submission" date="2022-10" db="EMBL/GenBank/DDBJ databases">
        <title>Vagococcus sp. isolated from poultry meat.</title>
        <authorList>
            <person name="Johansson P."/>
            <person name="Bjorkroth J."/>
        </authorList>
    </citation>
    <scope>NUCLEOTIDE SEQUENCE</scope>
    <source>
        <strain evidence="9">STAA11</strain>
    </source>
</reference>
<evidence type="ECO:0000256" key="1">
    <source>
        <dbReference type="ARBA" id="ARBA00004752"/>
    </source>
</evidence>
<dbReference type="KEGG" id="vie:OL234_10105"/>
<evidence type="ECO:0000256" key="3">
    <source>
        <dbReference type="ARBA" id="ARBA00022960"/>
    </source>
</evidence>
<dbReference type="GO" id="GO:0016740">
    <property type="term" value="F:transferase activity"/>
    <property type="evidence" value="ECO:0007669"/>
    <property type="project" value="UniProtKB-KW"/>
</dbReference>
<dbReference type="RefSeq" id="WP_275469074.1">
    <property type="nucleotide sequence ID" value="NZ_CP110232.1"/>
</dbReference>
<protein>
    <submittedName>
        <fullName evidence="9">L,D-transpeptidase/peptidoglycan binding protein</fullName>
    </submittedName>
</protein>
<keyword evidence="3 6" id="KW-0133">Cell shape</keyword>
<accession>A0AAF0CUT9</accession>
<feature type="active site" description="Proton donor/acceptor" evidence="6">
    <location>
        <position position="415"/>
    </location>
</feature>
<evidence type="ECO:0000313" key="10">
    <source>
        <dbReference type="Proteomes" id="UP001179647"/>
    </source>
</evidence>
<dbReference type="InterPro" id="IPR050979">
    <property type="entry name" value="LD-transpeptidase"/>
</dbReference>
<keyword evidence="2" id="KW-0808">Transferase</keyword>
<dbReference type="CDD" id="cd16913">
    <property type="entry name" value="YkuD_like"/>
    <property type="match status" value="1"/>
</dbReference>
<feature type="active site" description="Nucleophile" evidence="6">
    <location>
        <position position="437"/>
    </location>
</feature>
<dbReference type="GO" id="GO:0071555">
    <property type="term" value="P:cell wall organization"/>
    <property type="evidence" value="ECO:0007669"/>
    <property type="project" value="UniProtKB-UniRule"/>
</dbReference>
<evidence type="ECO:0000256" key="4">
    <source>
        <dbReference type="ARBA" id="ARBA00022984"/>
    </source>
</evidence>
<keyword evidence="7" id="KW-1133">Transmembrane helix</keyword>
<dbReference type="InterPro" id="IPR038054">
    <property type="entry name" value="LD_TPept-like_central_sf"/>
</dbReference>
<dbReference type="AlphaFoldDB" id="A0AAF0CUT9"/>
<evidence type="ECO:0000256" key="7">
    <source>
        <dbReference type="SAM" id="Phobius"/>
    </source>
</evidence>
<proteinExistence type="predicted"/>
<organism evidence="9 10">
    <name type="scientific">Vagococcus intermedius</name>
    <dbReference type="NCBI Taxonomy" id="2991418"/>
    <lineage>
        <taxon>Bacteria</taxon>
        <taxon>Bacillati</taxon>
        <taxon>Bacillota</taxon>
        <taxon>Bacilli</taxon>
        <taxon>Lactobacillales</taxon>
        <taxon>Enterococcaceae</taxon>
        <taxon>Vagococcus</taxon>
    </lineage>
</organism>
<sequence length="461" mass="51436">MTAKKWTYLVAGLVLVAIGSFYLLKANFFKQHFLPKTSANGVNISKMTVKEAEKALSAKYSGDTFEITDNGEVWRDIPTKDLGIDHDFTDKLTEHLKKQSANNWLIKSFSTKKLKLSESSLNKENFELFSKQLKKDLASLNNTKTQSVNAYIKQADSAFEIIPEVEGDTINTDNVVHSLSDFLTQGKTALELNSFLDKPTVKKDDPTLQDKLKEITKISEQPVTYQINGKTIEVPQDTVASWIQFDPTEQNVTINTELAQTYISELGDKYDTSENETTFKSTKHGKVSVPAGTYSWTIQPTAEAEELKLALLEGNGVDRSPIAMGSASIGQPLIGDTYVEIDLDNQHMYFYKDGKLELDTDIVSGKPTTVTPKGVHYLWKKERDSVLRGTNDDGSTYAEPVSYWMPIDWTGVGIHDSPWQDKYGGKRWKEGFGSHGCINTPPDIAAKLFNSIDEGTPVIVF</sequence>
<dbReference type="SUPFAM" id="SSF141523">
    <property type="entry name" value="L,D-transpeptidase catalytic domain-like"/>
    <property type="match status" value="1"/>
</dbReference>
<dbReference type="Pfam" id="PF03734">
    <property type="entry name" value="YkuD"/>
    <property type="match status" value="1"/>
</dbReference>
<keyword evidence="5 6" id="KW-0961">Cell wall biogenesis/degradation</keyword>
<dbReference type="InterPro" id="IPR038063">
    <property type="entry name" value="Transpep_catalytic_dom"/>
</dbReference>
<dbReference type="InterPro" id="IPR022029">
    <property type="entry name" value="YoaR-like_PG-bd"/>
</dbReference>
<dbReference type="SUPFAM" id="SSF143985">
    <property type="entry name" value="L,D-transpeptidase pre-catalytic domain-like"/>
    <property type="match status" value="1"/>
</dbReference>
<keyword evidence="10" id="KW-1185">Reference proteome</keyword>
<feature type="domain" description="L,D-TPase catalytic" evidence="8">
    <location>
        <begin position="337"/>
        <end position="461"/>
    </location>
</feature>
<keyword evidence="4 6" id="KW-0573">Peptidoglycan synthesis</keyword>
<dbReference type="GO" id="GO:0071972">
    <property type="term" value="F:peptidoglycan L,D-transpeptidase activity"/>
    <property type="evidence" value="ECO:0007669"/>
    <property type="project" value="TreeGrafter"/>
</dbReference>
<evidence type="ECO:0000313" key="9">
    <source>
        <dbReference type="EMBL" id="WEG73271.1"/>
    </source>
</evidence>
<dbReference type="GO" id="GO:0005576">
    <property type="term" value="C:extracellular region"/>
    <property type="evidence" value="ECO:0007669"/>
    <property type="project" value="TreeGrafter"/>
</dbReference>
<evidence type="ECO:0000256" key="2">
    <source>
        <dbReference type="ARBA" id="ARBA00022679"/>
    </source>
</evidence>
<keyword evidence="7" id="KW-0812">Transmembrane</keyword>
<dbReference type="Pfam" id="PF12229">
    <property type="entry name" value="PG_binding_4"/>
    <property type="match status" value="1"/>
</dbReference>
<evidence type="ECO:0000256" key="5">
    <source>
        <dbReference type="ARBA" id="ARBA00023316"/>
    </source>
</evidence>
<dbReference type="InterPro" id="IPR005490">
    <property type="entry name" value="LD_TPept_cat_dom"/>
</dbReference>
<name>A0AAF0CUT9_9ENTE</name>
<dbReference type="GO" id="GO:0018104">
    <property type="term" value="P:peptidoglycan-protein cross-linking"/>
    <property type="evidence" value="ECO:0007669"/>
    <property type="project" value="TreeGrafter"/>
</dbReference>